<accession>A0A804P0E8</accession>
<keyword evidence="1" id="KW-0863">Zinc-finger</keyword>
<keyword evidence="1" id="KW-0808">Transferase</keyword>
<dbReference type="GO" id="GO:0005634">
    <property type="term" value="C:nucleus"/>
    <property type="evidence" value="ECO:0000318"/>
    <property type="project" value="GO_Central"/>
</dbReference>
<dbReference type="Gramene" id="Zm00001eb199750_T001">
    <property type="protein sequence ID" value="Zm00001eb199750_P001"/>
    <property type="gene ID" value="Zm00001eb199750"/>
</dbReference>
<evidence type="ECO:0000313" key="2">
    <source>
        <dbReference type="EnsemblPlants" id="Zm00001eb199750_P001"/>
    </source>
</evidence>
<reference evidence="2" key="3">
    <citation type="submission" date="2021-05" db="UniProtKB">
        <authorList>
            <consortium name="EnsemblPlants"/>
        </authorList>
    </citation>
    <scope>IDENTIFICATION</scope>
    <source>
        <strain evidence="2">cv. B73</strain>
    </source>
</reference>
<evidence type="ECO:0000256" key="1">
    <source>
        <dbReference type="RuleBase" id="RU368018"/>
    </source>
</evidence>
<dbReference type="Gene3D" id="1.10.10.10">
    <property type="entry name" value="Winged helix-like DNA-binding domain superfamily/Winged helix DNA-binding domain"/>
    <property type="match status" value="1"/>
</dbReference>
<dbReference type="Proteomes" id="UP000007305">
    <property type="component" value="Chromosome 4"/>
</dbReference>
<keyword evidence="1" id="KW-0233">DNA recombination</keyword>
<dbReference type="GO" id="GO:0030915">
    <property type="term" value="C:Smc5-Smc6 complex"/>
    <property type="evidence" value="ECO:0000318"/>
    <property type="project" value="GO_Central"/>
</dbReference>
<reference evidence="3" key="1">
    <citation type="journal article" date="2009" name="Science">
        <title>The B73 maize genome: complexity, diversity, and dynamics.</title>
        <authorList>
            <person name="Schnable P.S."/>
            <person name="Ware D."/>
            <person name="Fulton R.S."/>
            <person name="Stein J.C."/>
            <person name="Wei F."/>
            <person name="Pasternak S."/>
            <person name="Liang C."/>
            <person name="Zhang J."/>
            <person name="Fulton L."/>
            <person name="Graves T.A."/>
            <person name="Minx P."/>
            <person name="Reily A.D."/>
            <person name="Courtney L."/>
            <person name="Kruchowski S.S."/>
            <person name="Tomlinson C."/>
            <person name="Strong C."/>
            <person name="Delehaunty K."/>
            <person name="Fronick C."/>
            <person name="Courtney B."/>
            <person name="Rock S.M."/>
            <person name="Belter E."/>
            <person name="Du F."/>
            <person name="Kim K."/>
            <person name="Abbott R.M."/>
            <person name="Cotton M."/>
            <person name="Levy A."/>
            <person name="Marchetto P."/>
            <person name="Ochoa K."/>
            <person name="Jackson S.M."/>
            <person name="Gillam B."/>
            <person name="Chen W."/>
            <person name="Yan L."/>
            <person name="Higginbotham J."/>
            <person name="Cardenas M."/>
            <person name="Waligorski J."/>
            <person name="Applebaum E."/>
            <person name="Phelps L."/>
            <person name="Falcone J."/>
            <person name="Kanchi K."/>
            <person name="Thane T."/>
            <person name="Scimone A."/>
            <person name="Thane N."/>
            <person name="Henke J."/>
            <person name="Wang T."/>
            <person name="Ruppert J."/>
            <person name="Shah N."/>
            <person name="Rotter K."/>
            <person name="Hodges J."/>
            <person name="Ingenthron E."/>
            <person name="Cordes M."/>
            <person name="Kohlberg S."/>
            <person name="Sgro J."/>
            <person name="Delgado B."/>
            <person name="Mead K."/>
            <person name="Chinwalla A."/>
            <person name="Leonard S."/>
            <person name="Crouse K."/>
            <person name="Collura K."/>
            <person name="Kudrna D."/>
            <person name="Currie J."/>
            <person name="He R."/>
            <person name="Angelova A."/>
            <person name="Rajasekar S."/>
            <person name="Mueller T."/>
            <person name="Lomeli R."/>
            <person name="Scara G."/>
            <person name="Ko A."/>
            <person name="Delaney K."/>
            <person name="Wissotski M."/>
            <person name="Lopez G."/>
            <person name="Campos D."/>
            <person name="Braidotti M."/>
            <person name="Ashley E."/>
            <person name="Golser W."/>
            <person name="Kim H."/>
            <person name="Lee S."/>
            <person name="Lin J."/>
            <person name="Dujmic Z."/>
            <person name="Kim W."/>
            <person name="Talag J."/>
            <person name="Zuccolo A."/>
            <person name="Fan C."/>
            <person name="Sebastian A."/>
            <person name="Kramer M."/>
            <person name="Spiegel L."/>
            <person name="Nascimento L."/>
            <person name="Zutavern T."/>
            <person name="Miller B."/>
            <person name="Ambroise C."/>
            <person name="Muller S."/>
            <person name="Spooner W."/>
            <person name="Narechania A."/>
            <person name="Ren L."/>
            <person name="Wei S."/>
            <person name="Kumari S."/>
            <person name="Faga B."/>
            <person name="Levy M.J."/>
            <person name="McMahan L."/>
            <person name="Van Buren P."/>
            <person name="Vaughn M.W."/>
            <person name="Ying K."/>
            <person name="Yeh C.-T."/>
            <person name="Emrich S.J."/>
            <person name="Jia Y."/>
            <person name="Kalyanaraman A."/>
            <person name="Hsia A.-P."/>
            <person name="Barbazuk W.B."/>
            <person name="Baucom R.S."/>
            <person name="Brutnell T.P."/>
            <person name="Carpita N.C."/>
            <person name="Chaparro C."/>
            <person name="Chia J.-M."/>
            <person name="Deragon J.-M."/>
            <person name="Estill J.C."/>
            <person name="Fu Y."/>
            <person name="Jeddeloh J.A."/>
            <person name="Han Y."/>
            <person name="Lee H."/>
            <person name="Li P."/>
            <person name="Lisch D.R."/>
            <person name="Liu S."/>
            <person name="Liu Z."/>
            <person name="Nagel D.H."/>
            <person name="McCann M.C."/>
            <person name="SanMiguel P."/>
            <person name="Myers A.M."/>
            <person name="Nettleton D."/>
            <person name="Nguyen J."/>
            <person name="Penning B.W."/>
            <person name="Ponnala L."/>
            <person name="Schneider K.L."/>
            <person name="Schwartz D.C."/>
            <person name="Sharma A."/>
            <person name="Soderlund C."/>
            <person name="Springer N.M."/>
            <person name="Sun Q."/>
            <person name="Wang H."/>
            <person name="Waterman M."/>
            <person name="Westerman R."/>
            <person name="Wolfgruber T.K."/>
            <person name="Yang L."/>
            <person name="Yu Y."/>
            <person name="Zhang L."/>
            <person name="Zhou S."/>
            <person name="Zhu Q."/>
            <person name="Bennetzen J.L."/>
            <person name="Dawe R.K."/>
            <person name="Jiang J."/>
            <person name="Jiang N."/>
            <person name="Presting G.G."/>
            <person name="Wessler S.R."/>
            <person name="Aluru S."/>
            <person name="Martienssen R.A."/>
            <person name="Clifton S.W."/>
            <person name="McCombie W.R."/>
            <person name="Wing R.A."/>
            <person name="Wilson R.K."/>
        </authorList>
    </citation>
    <scope>NUCLEOTIDE SEQUENCE [LARGE SCALE GENOMIC DNA]</scope>
    <source>
        <strain evidence="3">cv. B73</strain>
    </source>
</reference>
<comment type="catalytic activity">
    <reaction evidence="1">
        <text>S-ubiquitinyl-[E2 ubiquitin-conjugating enzyme]-L-cysteine + [acceptor protein]-L-lysine = [E2 ubiquitin-conjugating enzyme]-L-cysteine + N(6)-ubiquitinyl-[acceptor protein]-L-lysine.</text>
        <dbReference type="EC" id="2.3.2.27"/>
    </reaction>
</comment>
<keyword evidence="1" id="KW-0862">Zinc</keyword>
<dbReference type="GO" id="GO:0061630">
    <property type="term" value="F:ubiquitin protein ligase activity"/>
    <property type="evidence" value="ECO:0007669"/>
    <property type="project" value="UniProtKB-EC"/>
</dbReference>
<keyword evidence="1" id="KW-0479">Metal-binding</keyword>
<name>A0A804P0E8_MAIZE</name>
<proteinExistence type="inferred from homology"/>
<dbReference type="PANTHER" id="PTHR20973:SF0">
    <property type="entry name" value="NON-STRUCTURAL MAINTENANCE OF CHROMOSOMES ELEMENT 1 HOMOLOG"/>
    <property type="match status" value="1"/>
</dbReference>
<organism evidence="2 3">
    <name type="scientific">Zea mays</name>
    <name type="common">Maize</name>
    <dbReference type="NCBI Taxonomy" id="4577"/>
    <lineage>
        <taxon>Eukaryota</taxon>
        <taxon>Viridiplantae</taxon>
        <taxon>Streptophyta</taxon>
        <taxon>Embryophyta</taxon>
        <taxon>Tracheophyta</taxon>
        <taxon>Spermatophyta</taxon>
        <taxon>Magnoliopsida</taxon>
        <taxon>Liliopsida</taxon>
        <taxon>Poales</taxon>
        <taxon>Poaceae</taxon>
        <taxon>PACMAD clade</taxon>
        <taxon>Panicoideae</taxon>
        <taxon>Andropogonodae</taxon>
        <taxon>Andropogoneae</taxon>
        <taxon>Tripsacinae</taxon>
        <taxon>Zea</taxon>
    </lineage>
</organism>
<dbReference type="GO" id="GO:0008270">
    <property type="term" value="F:zinc ion binding"/>
    <property type="evidence" value="ECO:0007669"/>
    <property type="project" value="UniProtKB-KW"/>
</dbReference>
<reference evidence="2" key="2">
    <citation type="submission" date="2019-07" db="EMBL/GenBank/DDBJ databases">
        <authorList>
            <person name="Seetharam A."/>
            <person name="Woodhouse M."/>
            <person name="Cannon E."/>
        </authorList>
    </citation>
    <scope>NUCLEOTIDE SEQUENCE [LARGE SCALE GENOMIC DNA]</scope>
    <source>
        <strain evidence="2">cv. B73</strain>
    </source>
</reference>
<dbReference type="EnsemblPlants" id="Zm00001eb199750_T001">
    <property type="protein sequence ID" value="Zm00001eb199750_P001"/>
    <property type="gene ID" value="Zm00001eb199750"/>
</dbReference>
<keyword evidence="1" id="KW-0234">DNA repair</keyword>
<dbReference type="AlphaFoldDB" id="A0A804P0E8"/>
<evidence type="ECO:0000313" key="3">
    <source>
        <dbReference type="Proteomes" id="UP000007305"/>
    </source>
</evidence>
<comment type="subunit">
    <text evidence="1">Component of the Smc5-Smc6 complex.</text>
</comment>
<keyword evidence="1" id="KW-0227">DNA damage</keyword>
<keyword evidence="1" id="KW-0833">Ubl conjugation pathway</keyword>
<keyword evidence="3" id="KW-1185">Reference proteome</keyword>
<keyword evidence="1" id="KW-0539">Nucleus</keyword>
<dbReference type="InterPro" id="IPR036388">
    <property type="entry name" value="WH-like_DNA-bd_sf"/>
</dbReference>
<comment type="subcellular location">
    <subcellularLocation>
        <location evidence="1">Nucleus</location>
    </subcellularLocation>
</comment>
<dbReference type="GO" id="GO:0000724">
    <property type="term" value="P:double-strand break repair via homologous recombination"/>
    <property type="evidence" value="ECO:0000318"/>
    <property type="project" value="GO_Central"/>
</dbReference>
<dbReference type="Pfam" id="PF07574">
    <property type="entry name" value="SMC_Nse1"/>
    <property type="match status" value="1"/>
</dbReference>
<comment type="similarity">
    <text evidence="1">Belongs to the NSE1 family.</text>
</comment>
<dbReference type="InterPro" id="IPR011513">
    <property type="entry name" value="Nse1"/>
</dbReference>
<dbReference type="InParanoid" id="A0A804P0E8"/>
<dbReference type="GO" id="GO:0004842">
    <property type="term" value="F:ubiquitin-protein transferase activity"/>
    <property type="evidence" value="ECO:0000318"/>
    <property type="project" value="GO_Central"/>
</dbReference>
<dbReference type="PANTHER" id="PTHR20973">
    <property type="entry name" value="NON-SMC ELEMENT 1-RELATED"/>
    <property type="match status" value="1"/>
</dbReference>
<dbReference type="EC" id="2.3.2.27" evidence="1"/>
<sequence length="249" mass="28042">MAQPTRLRQWSGEVAPRRGPVAAVDAEKKEFFLVKNENVFFFFQVIQVNDVLCSSDLRRGGRLRGAGVARLAEVRRRRRSGILTSMAPLSRKHQVLIQALLARGPLFERDFHAIFDGAFGKNTANDQQLFNDTLWNINKELAFIAFYKGLLEAIIREAGNDGSITSIDALNVQLENQVTTVDGSQDNQSHLPIKNLSLSEKEKALDELIRDCWLSYTSTGKIGLGSRSFLDLRSWFYYNDIPSCVCRTG</sequence>
<protein>
    <recommendedName>
        <fullName evidence="1">Non-structural maintenance of chromosomes element 1 homolog</fullName>
        <ecNumber evidence="1">2.3.2.27</ecNumber>
    </recommendedName>
</protein>